<reference evidence="1 2" key="1">
    <citation type="submission" date="2013-07" db="EMBL/GenBank/DDBJ databases">
        <title>Completed genome of Sphingomonas sanxanigenens NX02.</title>
        <authorList>
            <person name="Ma T."/>
            <person name="Huang H."/>
            <person name="Wu M."/>
            <person name="Li X."/>
            <person name="Li G."/>
        </authorList>
    </citation>
    <scope>NUCLEOTIDE SEQUENCE [LARGE SCALE GENOMIC DNA]</scope>
    <source>
        <strain evidence="1 2">NX02</strain>
    </source>
</reference>
<dbReference type="RefSeq" id="WP_053000650.1">
    <property type="nucleotide sequence ID" value="NZ_CP006644.1"/>
</dbReference>
<sequence>MTGNAIATIDRFVAGDWGSTAMRLHLCERRGDEVVPIDRAAGSGVKFCDDFEAAFFDAAGAWFERDGALPVILAGMIGSNLGWVDCPYAACPADASALARHVRRFTARGIEIGIVPGLRCTNIFGLPDVMRGEEVQIFGLLAHPGWPRGRQIVCLPGTHAKWVVIEDGAVQSFFTSMQGEMFEILLAHSLVGRGLPQGAQRRPILADDDEFVKGVRVMIDDPSLATEHAVFAARSRFVTGDLAAADAPAFLSGLLIGAEAFDALGAFGARGIDVDAVTLVGAEGLMPLYALALERLGVAVRMVPAHSASIAGLSALVGAHDRAAAR</sequence>
<dbReference type="InterPro" id="IPR007729">
    <property type="entry name" value="DGOK"/>
</dbReference>
<dbReference type="KEGG" id="ssan:NX02_16015"/>
<organism evidence="1 2">
    <name type="scientific">Sphingomonas sanxanigenens DSM 19645 = NX02</name>
    <dbReference type="NCBI Taxonomy" id="1123269"/>
    <lineage>
        <taxon>Bacteria</taxon>
        <taxon>Pseudomonadati</taxon>
        <taxon>Pseudomonadota</taxon>
        <taxon>Alphaproteobacteria</taxon>
        <taxon>Sphingomonadales</taxon>
        <taxon>Sphingomonadaceae</taxon>
        <taxon>Sphingomonas</taxon>
    </lineage>
</organism>
<dbReference type="EMBL" id="CP006644">
    <property type="protein sequence ID" value="AHE54883.1"/>
    <property type="molecule type" value="Genomic_DNA"/>
</dbReference>
<dbReference type="HOGENOM" id="CLU_058005_2_0_5"/>
<evidence type="ECO:0000313" key="2">
    <source>
        <dbReference type="Proteomes" id="UP000018851"/>
    </source>
</evidence>
<dbReference type="eggNOG" id="COG3734">
    <property type="taxonomic scope" value="Bacteria"/>
</dbReference>
<gene>
    <name evidence="1" type="ORF">NX02_16015</name>
</gene>
<dbReference type="GO" id="GO:0034194">
    <property type="term" value="P:D-galactonate catabolic process"/>
    <property type="evidence" value="ECO:0007669"/>
    <property type="project" value="InterPro"/>
</dbReference>
<proteinExistence type="predicted"/>
<dbReference type="Gene3D" id="3.30.420.300">
    <property type="entry name" value="2-keto-3-deoxy-galactonokinase, substrate binding domain"/>
    <property type="match status" value="1"/>
</dbReference>
<evidence type="ECO:0008006" key="3">
    <source>
        <dbReference type="Google" id="ProtNLM"/>
    </source>
</evidence>
<dbReference type="GO" id="GO:0008671">
    <property type="term" value="F:2-dehydro-3-deoxygalactonokinase activity"/>
    <property type="evidence" value="ECO:0007669"/>
    <property type="project" value="InterPro"/>
</dbReference>
<dbReference type="InterPro" id="IPR042258">
    <property type="entry name" value="DGOK_N"/>
</dbReference>
<protein>
    <recommendedName>
        <fullName evidence="3">2-dehydro-3-deoxygalactonokinase</fullName>
    </recommendedName>
</protein>
<keyword evidence="2" id="KW-1185">Reference proteome</keyword>
<accession>W0AF08</accession>
<dbReference type="InterPro" id="IPR042257">
    <property type="entry name" value="DGOK_C"/>
</dbReference>
<dbReference type="OrthoDB" id="256574at2"/>
<dbReference type="Pfam" id="PF05035">
    <property type="entry name" value="DGOK"/>
    <property type="match status" value="1"/>
</dbReference>
<name>W0AF08_9SPHN</name>
<dbReference type="STRING" id="1123269.NX02_16015"/>
<dbReference type="AlphaFoldDB" id="W0AF08"/>
<dbReference type="Proteomes" id="UP000018851">
    <property type="component" value="Chromosome"/>
</dbReference>
<evidence type="ECO:0000313" key="1">
    <source>
        <dbReference type="EMBL" id="AHE54883.1"/>
    </source>
</evidence>
<dbReference type="Gene3D" id="3.30.420.310">
    <property type="entry name" value="2-keto-3-deoxy-galactonokinase, C-terminal domain"/>
    <property type="match status" value="1"/>
</dbReference>
<dbReference type="PATRIC" id="fig|1123269.5.peg.3133"/>